<evidence type="ECO:0000256" key="12">
    <source>
        <dbReference type="RuleBase" id="RU004478"/>
    </source>
</evidence>
<dbReference type="RefSeq" id="WP_073028659.1">
    <property type="nucleotide sequence ID" value="NZ_FQXJ01000004.1"/>
</dbReference>
<feature type="coiled-coil region" evidence="13">
    <location>
        <begin position="49"/>
        <end position="76"/>
    </location>
</feature>
<evidence type="ECO:0000313" key="16">
    <source>
        <dbReference type="Proteomes" id="UP000183954"/>
    </source>
</evidence>
<keyword evidence="16" id="KW-1185">Reference proteome</keyword>
<dbReference type="InterPro" id="IPR009012">
    <property type="entry name" value="GrpE_head"/>
</dbReference>
<sequence>MARMREETLRGRKLSTDEDQVGDAQERDLENPPGEDSLGSDDMSPLEKIMTLEAELAQAKAKVDEHYDHLLRLQAEFDNYRKRTQKEKTDIIKYASERLVVELLPVLDNFERAASSAQLNPDFNAFSQGVEMIFRQLQTALNKEGLKVIEATGQPFDPNLHDAVLRVESDEHPENTVVEELQKGYYLKEKVLRPSMVKVSN</sequence>
<name>A0A1M5VBV1_9FIRM</name>
<gene>
    <name evidence="10" type="primary">grpE</name>
    <name evidence="15" type="ORF">SAMN02746098_01288</name>
</gene>
<evidence type="ECO:0000256" key="6">
    <source>
        <dbReference type="ARBA" id="ARBA00023186"/>
    </source>
</evidence>
<evidence type="ECO:0000256" key="13">
    <source>
        <dbReference type="SAM" id="Coils"/>
    </source>
</evidence>
<evidence type="ECO:0000256" key="11">
    <source>
        <dbReference type="RuleBase" id="RU000639"/>
    </source>
</evidence>
<proteinExistence type="inferred from homology"/>
<dbReference type="GO" id="GO:0051087">
    <property type="term" value="F:protein-folding chaperone binding"/>
    <property type="evidence" value="ECO:0007669"/>
    <property type="project" value="InterPro"/>
</dbReference>
<dbReference type="GO" id="GO:0005737">
    <property type="term" value="C:cytoplasm"/>
    <property type="evidence" value="ECO:0007669"/>
    <property type="project" value="UniProtKB-SubCell"/>
</dbReference>
<dbReference type="Gene3D" id="2.30.22.10">
    <property type="entry name" value="Head domain of nucleotide exchange factor GrpE"/>
    <property type="match status" value="1"/>
</dbReference>
<dbReference type="SUPFAM" id="SSF58014">
    <property type="entry name" value="Coiled-coil domain of nucleotide exchange factor GrpE"/>
    <property type="match status" value="1"/>
</dbReference>
<evidence type="ECO:0000256" key="2">
    <source>
        <dbReference type="ARBA" id="ARBA00009054"/>
    </source>
</evidence>
<dbReference type="GO" id="GO:0051082">
    <property type="term" value="F:unfolded protein binding"/>
    <property type="evidence" value="ECO:0007669"/>
    <property type="project" value="TreeGrafter"/>
</dbReference>
<protein>
    <recommendedName>
        <fullName evidence="8 10">Protein GrpE</fullName>
    </recommendedName>
    <alternativeName>
        <fullName evidence="9 10">HSP-70 cofactor</fullName>
    </alternativeName>
</protein>
<evidence type="ECO:0000256" key="10">
    <source>
        <dbReference type="HAMAP-Rule" id="MF_01151"/>
    </source>
</evidence>
<feature type="compositionally biased region" description="Basic and acidic residues" evidence="14">
    <location>
        <begin position="1"/>
        <end position="16"/>
    </location>
</feature>
<evidence type="ECO:0000256" key="7">
    <source>
        <dbReference type="ARBA" id="ARBA00053401"/>
    </source>
</evidence>
<dbReference type="PRINTS" id="PR00773">
    <property type="entry name" value="GRPEPROTEIN"/>
</dbReference>
<organism evidence="15 16">
    <name type="scientific">Desulfosporosinus lacus DSM 15449</name>
    <dbReference type="NCBI Taxonomy" id="1121420"/>
    <lineage>
        <taxon>Bacteria</taxon>
        <taxon>Bacillati</taxon>
        <taxon>Bacillota</taxon>
        <taxon>Clostridia</taxon>
        <taxon>Eubacteriales</taxon>
        <taxon>Desulfitobacteriaceae</taxon>
        <taxon>Desulfosporosinus</taxon>
    </lineage>
</organism>
<dbReference type="STRING" id="1121420.SAMN02746098_01288"/>
<evidence type="ECO:0000256" key="4">
    <source>
        <dbReference type="ARBA" id="ARBA00022490"/>
    </source>
</evidence>
<dbReference type="GO" id="GO:0000774">
    <property type="term" value="F:adenyl-nucleotide exchange factor activity"/>
    <property type="evidence" value="ECO:0007669"/>
    <property type="project" value="InterPro"/>
</dbReference>
<evidence type="ECO:0000256" key="9">
    <source>
        <dbReference type="ARBA" id="ARBA00076414"/>
    </source>
</evidence>
<dbReference type="PANTHER" id="PTHR21237:SF23">
    <property type="entry name" value="GRPE PROTEIN HOMOLOG, MITOCHONDRIAL"/>
    <property type="match status" value="1"/>
</dbReference>
<keyword evidence="4 10" id="KW-0963">Cytoplasm</keyword>
<dbReference type="NCBIfam" id="NF010738">
    <property type="entry name" value="PRK14140.1"/>
    <property type="match status" value="1"/>
</dbReference>
<comment type="subcellular location">
    <subcellularLocation>
        <location evidence="1 10">Cytoplasm</location>
    </subcellularLocation>
</comment>
<comment type="function">
    <text evidence="7 10 11">Participates actively in the response to hyperosmotic and heat shock by preventing the aggregation of stress-denatured proteins, in association with DnaK and GrpE. It is the nucleotide exchange factor for DnaK and may function as a thermosensor. Unfolded proteins bind initially to DnaJ; upon interaction with the DnaJ-bound protein, DnaK hydrolyzes its bound ATP, resulting in the formation of a stable complex. GrpE releases ADP from DnaK; ATP binding to DnaK triggers the release of the substrate protein, thus completing the reaction cycle. Several rounds of ATP-dependent interactions between DnaJ, DnaK and GrpE are required for fully efficient folding.</text>
</comment>
<evidence type="ECO:0000313" key="15">
    <source>
        <dbReference type="EMBL" id="SHH72676.1"/>
    </source>
</evidence>
<keyword evidence="5 10" id="KW-0346">Stress response</keyword>
<dbReference type="PROSITE" id="PS01071">
    <property type="entry name" value="GRPE"/>
    <property type="match status" value="1"/>
</dbReference>
<dbReference type="InterPro" id="IPR013805">
    <property type="entry name" value="GrpE_CC"/>
</dbReference>
<dbReference type="OrthoDB" id="9812586at2"/>
<dbReference type="GO" id="GO:0006457">
    <property type="term" value="P:protein folding"/>
    <property type="evidence" value="ECO:0007669"/>
    <property type="project" value="InterPro"/>
</dbReference>
<evidence type="ECO:0000256" key="14">
    <source>
        <dbReference type="SAM" id="MobiDB-lite"/>
    </source>
</evidence>
<dbReference type="HAMAP" id="MF_01151">
    <property type="entry name" value="GrpE"/>
    <property type="match status" value="1"/>
</dbReference>
<evidence type="ECO:0000256" key="3">
    <source>
        <dbReference type="ARBA" id="ARBA00011738"/>
    </source>
</evidence>
<dbReference type="Pfam" id="PF01025">
    <property type="entry name" value="GrpE"/>
    <property type="match status" value="1"/>
</dbReference>
<dbReference type="Gene3D" id="3.90.20.20">
    <property type="match status" value="1"/>
</dbReference>
<dbReference type="PANTHER" id="PTHR21237">
    <property type="entry name" value="GRPE PROTEIN"/>
    <property type="match status" value="1"/>
</dbReference>
<keyword evidence="6 10" id="KW-0143">Chaperone</keyword>
<dbReference type="EMBL" id="FQXJ01000004">
    <property type="protein sequence ID" value="SHH72676.1"/>
    <property type="molecule type" value="Genomic_DNA"/>
</dbReference>
<comment type="similarity">
    <text evidence="2 10 12">Belongs to the GrpE family.</text>
</comment>
<dbReference type="AlphaFoldDB" id="A0A1M5VBV1"/>
<accession>A0A1M5VBV1</accession>
<evidence type="ECO:0000256" key="1">
    <source>
        <dbReference type="ARBA" id="ARBA00004496"/>
    </source>
</evidence>
<dbReference type="SUPFAM" id="SSF51064">
    <property type="entry name" value="Head domain of nucleotide exchange factor GrpE"/>
    <property type="match status" value="1"/>
</dbReference>
<dbReference type="GO" id="GO:0042803">
    <property type="term" value="F:protein homodimerization activity"/>
    <property type="evidence" value="ECO:0007669"/>
    <property type="project" value="InterPro"/>
</dbReference>
<feature type="region of interest" description="Disordered" evidence="14">
    <location>
        <begin position="1"/>
        <end position="45"/>
    </location>
</feature>
<comment type="subunit">
    <text evidence="3 10">Homodimer.</text>
</comment>
<dbReference type="Proteomes" id="UP000183954">
    <property type="component" value="Unassembled WGS sequence"/>
</dbReference>
<evidence type="ECO:0000256" key="8">
    <source>
        <dbReference type="ARBA" id="ARBA00072274"/>
    </source>
</evidence>
<dbReference type="InterPro" id="IPR000740">
    <property type="entry name" value="GrpE"/>
</dbReference>
<evidence type="ECO:0000256" key="5">
    <source>
        <dbReference type="ARBA" id="ARBA00023016"/>
    </source>
</evidence>
<keyword evidence="13" id="KW-0175">Coiled coil</keyword>
<dbReference type="FunFam" id="2.30.22.10:FF:000001">
    <property type="entry name" value="Protein GrpE"/>
    <property type="match status" value="1"/>
</dbReference>
<dbReference type="CDD" id="cd00446">
    <property type="entry name" value="GrpE"/>
    <property type="match status" value="1"/>
</dbReference>
<reference evidence="16" key="1">
    <citation type="submission" date="2016-11" db="EMBL/GenBank/DDBJ databases">
        <authorList>
            <person name="Varghese N."/>
            <person name="Submissions S."/>
        </authorList>
    </citation>
    <scope>NUCLEOTIDE SEQUENCE [LARGE SCALE GENOMIC DNA]</scope>
    <source>
        <strain evidence="16">DSM 15449</strain>
    </source>
</reference>